<feature type="compositionally biased region" description="Polar residues" evidence="1">
    <location>
        <begin position="530"/>
        <end position="546"/>
    </location>
</feature>
<proteinExistence type="predicted"/>
<keyword evidence="4" id="KW-1185">Reference proteome</keyword>
<dbReference type="Proteomes" id="UP001331761">
    <property type="component" value="Unassembled WGS sequence"/>
</dbReference>
<feature type="compositionally biased region" description="Polar residues" evidence="1">
    <location>
        <begin position="810"/>
        <end position="824"/>
    </location>
</feature>
<dbReference type="EMBL" id="WIXE01008327">
    <property type="protein sequence ID" value="KAK5979480.1"/>
    <property type="molecule type" value="Genomic_DNA"/>
</dbReference>
<feature type="domain" description="Rho-GAP" evidence="2">
    <location>
        <begin position="41"/>
        <end position="262"/>
    </location>
</feature>
<dbReference type="PANTHER" id="PTHR15670">
    <property type="entry name" value="RHO GTPASE ACTIVATING PROTEIN 11A"/>
    <property type="match status" value="1"/>
</dbReference>
<feature type="region of interest" description="Disordered" evidence="1">
    <location>
        <begin position="454"/>
        <end position="497"/>
    </location>
</feature>
<evidence type="ECO:0000259" key="2">
    <source>
        <dbReference type="PROSITE" id="PS50238"/>
    </source>
</evidence>
<gene>
    <name evidence="3" type="ORF">GCK32_001061</name>
</gene>
<dbReference type="AlphaFoldDB" id="A0AAN8FY55"/>
<dbReference type="Pfam" id="PF00620">
    <property type="entry name" value="RhoGAP"/>
    <property type="match status" value="1"/>
</dbReference>
<feature type="compositionally biased region" description="Polar residues" evidence="1">
    <location>
        <begin position="970"/>
        <end position="984"/>
    </location>
</feature>
<feature type="compositionally biased region" description="Polar residues" evidence="1">
    <location>
        <begin position="837"/>
        <end position="852"/>
    </location>
</feature>
<dbReference type="PANTHER" id="PTHR15670:SF4">
    <property type="entry name" value="RHO GTPASE-ACTIVATING PROTEIN 11A"/>
    <property type="match status" value="1"/>
</dbReference>
<feature type="compositionally biased region" description="Polar residues" evidence="1">
    <location>
        <begin position="454"/>
        <end position="473"/>
    </location>
</feature>
<sequence>MNEFRLCSVTPSTIRCRLPSVSDGGEAGSFHRLGNVLSVDVELELHVREGGRNGITKLKLKQVPKFLVNAFNVIIKDGLECEGLFRREGNATRLNKNYFTVFLGEDPIPEGFTVHDVCSMVKRFFRDLRVPLLPNVAVRKALLELVKKNEKAPVTRHDFCSIFEPDITKRSLDRSLPEAHIGTLGYLMRQLLGISRHANKHQMDAANLATVFAPTIFREKDEKSKRKERRGSQDDVLTSVIESTQLKIAAVQLLIERANWIGLHPNCYVTSVSHQRSSSAAASPRQPFMSTSANFKEPPPRPEKKQVTKRNAPSVPLVHDRKASLKIEDTGNVKSSTKRRSSSAFRGIINGIGDRLLKRSPSRERNKTSRRQSSPAVVVTDALQQHRARLSRRPSPRYMLEFAESPPASGSSEIMNAGDDQGLGPLRSSSTRTSRSRQPVAVNAARLPAHKGQQIDTSGITGSHSIGRSSYRSTEAPICRRDSGKKRGGTPPKRVNKVLKDNPVSMLGEEYFNPSYREQHERSRRRHTTPVKTSTALRRNQPNTRHSGLHQPKRRATVVNVHEQEKENRHRTGSISGTNSCEDIEGTLTTEDSLTLTDSSTDILTQKGHESRMRRAKRQQRRELSSILQDSLFDTSSFQEPVERKDSEKDRVIKVSVGCSPIIFPRTPDISKTTHGSAIVGETRVITPISIPPLPDDSLPDNLPTDLCISPPPSEPQSTARPLMTTHSPSKTAAVVSKHTPLQRLVPPERNVRPFCRDDKQPQCVAFRVPSLPTRSTDSLPVLDSSSVRVGNIDSEKKRKAPSRPMSPNCLLSASLPQRVQKSSSADEDRSDRFAMQSFNNPTSIRGAGSTSASINRDEMFVPSKEMKEALLNSNCDEDMEAAIGRHLRLRPSVAFIQKQGIVRDRVNMFRQLGNSMSVPMEPVSGRSSGMSSRSSLGAGSLTGDDEFVKPSAPPVTHSLNMGGLRRNSAAASSAQCVNSPSSK</sequence>
<dbReference type="CDD" id="cd00159">
    <property type="entry name" value="RhoGAP"/>
    <property type="match status" value="1"/>
</dbReference>
<feature type="region of interest" description="Disordered" evidence="1">
    <location>
        <begin position="278"/>
        <end position="315"/>
    </location>
</feature>
<name>A0AAN8FY55_TRICO</name>
<dbReference type="SUPFAM" id="SSF48350">
    <property type="entry name" value="GTPase activation domain, GAP"/>
    <property type="match status" value="1"/>
</dbReference>
<feature type="compositionally biased region" description="Low complexity" evidence="1">
    <location>
        <begin position="427"/>
        <end position="437"/>
    </location>
</feature>
<evidence type="ECO:0000256" key="1">
    <source>
        <dbReference type="SAM" id="MobiDB-lite"/>
    </source>
</evidence>
<dbReference type="InterPro" id="IPR042869">
    <property type="entry name" value="ARHGAP11A/B"/>
</dbReference>
<feature type="compositionally biased region" description="Basic and acidic residues" evidence="1">
    <location>
        <begin position="355"/>
        <end position="367"/>
    </location>
</feature>
<comment type="caution">
    <text evidence="3">The sequence shown here is derived from an EMBL/GenBank/DDBJ whole genome shotgun (WGS) entry which is preliminary data.</text>
</comment>
<dbReference type="InterPro" id="IPR008936">
    <property type="entry name" value="Rho_GTPase_activation_prot"/>
</dbReference>
<feature type="region of interest" description="Disordered" evidence="1">
    <location>
        <begin position="562"/>
        <end position="581"/>
    </location>
</feature>
<feature type="compositionally biased region" description="Low complexity" evidence="1">
    <location>
        <begin position="925"/>
        <end position="943"/>
    </location>
</feature>
<feature type="region of interest" description="Disordered" evidence="1">
    <location>
        <begin position="918"/>
        <end position="984"/>
    </location>
</feature>
<evidence type="ECO:0000313" key="4">
    <source>
        <dbReference type="Proteomes" id="UP001331761"/>
    </source>
</evidence>
<dbReference type="GO" id="GO:0007165">
    <property type="term" value="P:signal transduction"/>
    <property type="evidence" value="ECO:0007669"/>
    <property type="project" value="InterPro"/>
</dbReference>
<dbReference type="PROSITE" id="PS50238">
    <property type="entry name" value="RHOGAP"/>
    <property type="match status" value="1"/>
</dbReference>
<feature type="region of interest" description="Disordered" evidence="1">
    <location>
        <begin position="788"/>
        <end position="852"/>
    </location>
</feature>
<dbReference type="Gene3D" id="1.10.555.10">
    <property type="entry name" value="Rho GTPase activation protein"/>
    <property type="match status" value="1"/>
</dbReference>
<dbReference type="GO" id="GO:0005096">
    <property type="term" value="F:GTPase activator activity"/>
    <property type="evidence" value="ECO:0007669"/>
    <property type="project" value="TreeGrafter"/>
</dbReference>
<accession>A0AAN8FY55</accession>
<dbReference type="SMART" id="SM00324">
    <property type="entry name" value="RhoGAP"/>
    <property type="match status" value="1"/>
</dbReference>
<reference evidence="3 4" key="1">
    <citation type="submission" date="2019-10" db="EMBL/GenBank/DDBJ databases">
        <title>Assembly and Annotation for the nematode Trichostrongylus colubriformis.</title>
        <authorList>
            <person name="Martin J."/>
        </authorList>
    </citation>
    <scope>NUCLEOTIDE SEQUENCE [LARGE SCALE GENOMIC DNA]</scope>
    <source>
        <strain evidence="3">G859</strain>
        <tissue evidence="3">Whole worm</tissue>
    </source>
</reference>
<feature type="compositionally biased region" description="Basic residues" evidence="1">
    <location>
        <begin position="547"/>
        <end position="556"/>
    </location>
</feature>
<evidence type="ECO:0000313" key="3">
    <source>
        <dbReference type="EMBL" id="KAK5979480.1"/>
    </source>
</evidence>
<feature type="compositionally biased region" description="Basic residues" evidence="1">
    <location>
        <begin position="386"/>
        <end position="395"/>
    </location>
</feature>
<organism evidence="3 4">
    <name type="scientific">Trichostrongylus colubriformis</name>
    <name type="common">Black scour worm</name>
    <dbReference type="NCBI Taxonomy" id="6319"/>
    <lineage>
        <taxon>Eukaryota</taxon>
        <taxon>Metazoa</taxon>
        <taxon>Ecdysozoa</taxon>
        <taxon>Nematoda</taxon>
        <taxon>Chromadorea</taxon>
        <taxon>Rhabditida</taxon>
        <taxon>Rhabditina</taxon>
        <taxon>Rhabditomorpha</taxon>
        <taxon>Strongyloidea</taxon>
        <taxon>Trichostrongylidae</taxon>
        <taxon>Trichostrongylus</taxon>
    </lineage>
</organism>
<protein>
    <submittedName>
        <fullName evidence="3">Rho-GAP domain-containing protein</fullName>
    </submittedName>
</protein>
<dbReference type="InterPro" id="IPR000198">
    <property type="entry name" value="RhoGAP_dom"/>
</dbReference>
<feature type="region of interest" description="Disordered" evidence="1">
    <location>
        <begin position="514"/>
        <end position="556"/>
    </location>
</feature>
<feature type="region of interest" description="Disordered" evidence="1">
    <location>
        <begin position="353"/>
        <end position="439"/>
    </location>
</feature>